<reference evidence="3" key="1">
    <citation type="submission" date="2025-08" db="UniProtKB">
        <authorList>
            <consortium name="RefSeq"/>
        </authorList>
    </citation>
    <scope>IDENTIFICATION</scope>
</reference>
<dbReference type="Pfam" id="PF04959">
    <property type="entry name" value="ARS2"/>
    <property type="match status" value="1"/>
</dbReference>
<evidence type="ECO:0000313" key="2">
    <source>
        <dbReference type="Proteomes" id="UP000515154"/>
    </source>
</evidence>
<dbReference type="KEGG" id="osn:118761230"/>
<name>A0A7E6EHU1_9MOLL</name>
<organism evidence="2 3">
    <name type="scientific">Octopus sinensis</name>
    <name type="common">East Asian common octopus</name>
    <dbReference type="NCBI Taxonomy" id="2607531"/>
    <lineage>
        <taxon>Eukaryota</taxon>
        <taxon>Metazoa</taxon>
        <taxon>Spiralia</taxon>
        <taxon>Lophotrochozoa</taxon>
        <taxon>Mollusca</taxon>
        <taxon>Cephalopoda</taxon>
        <taxon>Coleoidea</taxon>
        <taxon>Octopodiformes</taxon>
        <taxon>Octopoda</taxon>
        <taxon>Incirrata</taxon>
        <taxon>Octopodidae</taxon>
        <taxon>Octopus</taxon>
    </lineage>
</organism>
<evidence type="ECO:0000313" key="3">
    <source>
        <dbReference type="RefSeq" id="XP_036354888.1"/>
    </source>
</evidence>
<dbReference type="RefSeq" id="XP_036354888.1">
    <property type="nucleotide sequence ID" value="XM_036498995.1"/>
</dbReference>
<dbReference type="InterPro" id="IPR007042">
    <property type="entry name" value="SERRATE/Ars2_C"/>
</dbReference>
<evidence type="ECO:0000259" key="1">
    <source>
        <dbReference type="Pfam" id="PF04959"/>
    </source>
</evidence>
<accession>A0A7E6EHU1</accession>
<keyword evidence="2" id="KW-1185">Reference proteome</keyword>
<dbReference type="AlphaFoldDB" id="A0A7E6EHU1"/>
<gene>
    <name evidence="3" type="primary">LOC118761230</name>
</gene>
<feature type="domain" description="SERRATE/Ars2 C-terminal" evidence="1">
    <location>
        <begin position="147"/>
        <end position="200"/>
    </location>
</feature>
<proteinExistence type="predicted"/>
<dbReference type="Proteomes" id="UP000515154">
    <property type="component" value="Unplaced"/>
</dbReference>
<protein>
    <submittedName>
        <fullName evidence="3">Uncharacterized protein LOC118761230</fullName>
    </submittedName>
</protein>
<sequence length="202" mass="23455">MDDFQQAFICAPRIENNWKVDAFAIFKPKTSFTNIACRLEDRNTNCPDRLRFMRSRPSMDSLIPVDGLLSQVEDVLRQIRLATSAVKYFEGLHGEISEDDKFVHTILGRDIGQSGLIFANSPFIRLLRRDLVPMGKIISLPTLNFSRSEIDKFLSDHCQKLDESRYICTLSSKMFMSEEYVFKHINRKYPEKLLKIKENVVI</sequence>